<feature type="transmembrane region" description="Helical" evidence="7">
    <location>
        <begin position="53"/>
        <end position="75"/>
    </location>
</feature>
<feature type="compositionally biased region" description="Basic and acidic residues" evidence="6">
    <location>
        <begin position="542"/>
        <end position="560"/>
    </location>
</feature>
<dbReference type="Pfam" id="PF02690">
    <property type="entry name" value="Na_Pi_cotrans"/>
    <property type="match status" value="2"/>
</dbReference>
<feature type="transmembrane region" description="Helical" evidence="7">
    <location>
        <begin position="174"/>
        <end position="198"/>
    </location>
</feature>
<evidence type="ECO:0000256" key="2">
    <source>
        <dbReference type="ARBA" id="ARBA00022475"/>
    </source>
</evidence>
<evidence type="ECO:0000313" key="10">
    <source>
        <dbReference type="Proteomes" id="UP000766336"/>
    </source>
</evidence>
<evidence type="ECO:0000256" key="5">
    <source>
        <dbReference type="ARBA" id="ARBA00023136"/>
    </source>
</evidence>
<protein>
    <submittedName>
        <fullName evidence="9">Na/Pi cotransporter family protein</fullName>
    </submittedName>
</protein>
<dbReference type="InterPro" id="IPR038078">
    <property type="entry name" value="PhoU-like_sf"/>
</dbReference>
<accession>A0ABS5QBN6</accession>
<evidence type="ECO:0000256" key="6">
    <source>
        <dbReference type="SAM" id="MobiDB-lite"/>
    </source>
</evidence>
<dbReference type="Pfam" id="PF01895">
    <property type="entry name" value="PhoU"/>
    <property type="match status" value="2"/>
</dbReference>
<proteinExistence type="predicted"/>
<name>A0ABS5QBN6_9PROT</name>
<feature type="region of interest" description="Disordered" evidence="6">
    <location>
        <begin position="542"/>
        <end position="566"/>
    </location>
</feature>
<feature type="domain" description="PhoU" evidence="8">
    <location>
        <begin position="343"/>
        <end position="420"/>
    </location>
</feature>
<dbReference type="Gene3D" id="1.20.58.220">
    <property type="entry name" value="Phosphate transport system protein phou homolog 2, domain 2"/>
    <property type="match status" value="1"/>
</dbReference>
<comment type="caution">
    <text evidence="9">The sequence shown here is derived from an EMBL/GenBank/DDBJ whole genome shotgun (WGS) entry which is preliminary data.</text>
</comment>
<feature type="domain" description="PhoU" evidence="8">
    <location>
        <begin position="455"/>
        <end position="530"/>
    </location>
</feature>
<evidence type="ECO:0000256" key="3">
    <source>
        <dbReference type="ARBA" id="ARBA00022692"/>
    </source>
</evidence>
<keyword evidence="2" id="KW-1003">Cell membrane</keyword>
<dbReference type="InterPro" id="IPR003841">
    <property type="entry name" value="Na/Pi_transpt"/>
</dbReference>
<dbReference type="NCBIfam" id="NF037997">
    <property type="entry name" value="Na_Pi_symport"/>
    <property type="match status" value="1"/>
</dbReference>
<dbReference type="Proteomes" id="UP000766336">
    <property type="component" value="Unassembled WGS sequence"/>
</dbReference>
<organism evidence="9 10">
    <name type="scientific">Roseococcus pinisoli</name>
    <dbReference type="NCBI Taxonomy" id="2835040"/>
    <lineage>
        <taxon>Bacteria</taxon>
        <taxon>Pseudomonadati</taxon>
        <taxon>Pseudomonadota</taxon>
        <taxon>Alphaproteobacteria</taxon>
        <taxon>Acetobacterales</taxon>
        <taxon>Roseomonadaceae</taxon>
        <taxon>Roseococcus</taxon>
    </lineage>
</organism>
<dbReference type="RefSeq" id="WP_213669804.1">
    <property type="nucleotide sequence ID" value="NZ_JAHCDA010000002.1"/>
</dbReference>
<evidence type="ECO:0000259" key="8">
    <source>
        <dbReference type="Pfam" id="PF01895"/>
    </source>
</evidence>
<keyword evidence="10" id="KW-1185">Reference proteome</keyword>
<feature type="transmembrane region" description="Helical" evidence="7">
    <location>
        <begin position="108"/>
        <end position="124"/>
    </location>
</feature>
<keyword evidence="3 7" id="KW-0812">Transmembrane</keyword>
<comment type="subcellular location">
    <subcellularLocation>
        <location evidence="1">Cell membrane</location>
        <topology evidence="1">Multi-pass membrane protein</topology>
    </subcellularLocation>
</comment>
<dbReference type="PANTHER" id="PTHR10010:SF46">
    <property type="entry name" value="SODIUM-DEPENDENT PHOSPHATE TRANSPORT PROTEIN 2B"/>
    <property type="match status" value="1"/>
</dbReference>
<sequence>MGSEILLLLLGSVALLLWGVRMVRTGVLRAHGTLLRRALGSAARHRMNAFGGGIAGAFALQSSTAVAVIIGAFAGQGLVSTSAALAVMLGADLGTSFAAQLLALDVKWLWSVLLAVGVPLFLTAHTDRRKGTARLAIGLGLILLALTQMDHAIALLRDSPVMAMILHTLAAEKLLGFLLGAVLTVMLHSSLAFVMLTLSLAGSGLVGPELAVALVLGANAGGAIAPVLSLAHSNAAARRAAWGHLLIRGGTAAMLIPFAHPIGEALSTVFPNPATLVAMAHTGFNFCGSVVGLPLINVIVRLLERWIPDAELSADAGAPRHLDPSVLDNPAEALACATREAISLGERVSSMLGDSWHAIETGDPLRIKAVEQADDAVDRLHEAIKLYIVQTSRAELSEEESGRAVEILGFIMNLEHVGDILDKNLMELAEKRGRLGLSFSADGLAELHAFHARIMETMRLSLNVFTTRDIGLARRLFADKSGLRAAERDAAQQHFARLREGVAESLETSAIHLDMIRDLKRIHGHLTSVAYPILEAAGELAESRLRQRDPTPRPSGRDHGVTPARA</sequence>
<gene>
    <name evidence="9" type="ORF">KHU32_09200</name>
</gene>
<evidence type="ECO:0000256" key="7">
    <source>
        <dbReference type="SAM" id="Phobius"/>
    </source>
</evidence>
<evidence type="ECO:0000313" key="9">
    <source>
        <dbReference type="EMBL" id="MBS7811111.1"/>
    </source>
</evidence>
<dbReference type="InterPro" id="IPR026022">
    <property type="entry name" value="PhoU_dom"/>
</dbReference>
<evidence type="ECO:0000256" key="4">
    <source>
        <dbReference type="ARBA" id="ARBA00022989"/>
    </source>
</evidence>
<evidence type="ECO:0000256" key="1">
    <source>
        <dbReference type="ARBA" id="ARBA00004651"/>
    </source>
</evidence>
<dbReference type="EMBL" id="JAHCDA010000002">
    <property type="protein sequence ID" value="MBS7811111.1"/>
    <property type="molecule type" value="Genomic_DNA"/>
</dbReference>
<reference evidence="9 10" key="1">
    <citation type="submission" date="2021-05" db="EMBL/GenBank/DDBJ databases">
        <title>Roseococcus sp. XZZS9, whole genome shotgun sequencing project.</title>
        <authorList>
            <person name="Zhao G."/>
            <person name="Shen L."/>
        </authorList>
    </citation>
    <scope>NUCLEOTIDE SEQUENCE [LARGE SCALE GENOMIC DNA]</scope>
    <source>
        <strain evidence="9 10">XZZS9</strain>
    </source>
</reference>
<dbReference type="SUPFAM" id="SSF109755">
    <property type="entry name" value="PhoU-like"/>
    <property type="match status" value="1"/>
</dbReference>
<feature type="transmembrane region" description="Helical" evidence="7">
    <location>
        <begin position="210"/>
        <end position="231"/>
    </location>
</feature>
<keyword evidence="4 7" id="KW-1133">Transmembrane helix</keyword>
<keyword evidence="5 7" id="KW-0472">Membrane</keyword>
<dbReference type="PANTHER" id="PTHR10010">
    <property type="entry name" value="SOLUTE CARRIER FAMILY 34 SODIUM PHOSPHATE , MEMBER 2-RELATED"/>
    <property type="match status" value="1"/>
</dbReference>